<proteinExistence type="predicted"/>
<feature type="region of interest" description="Disordered" evidence="1">
    <location>
        <begin position="764"/>
        <end position="817"/>
    </location>
</feature>
<dbReference type="EMBL" id="JAUSTM010000013">
    <property type="protein sequence ID" value="MDQ0222887.1"/>
    <property type="molecule type" value="Genomic_DNA"/>
</dbReference>
<feature type="compositionally biased region" description="Low complexity" evidence="1">
    <location>
        <begin position="116"/>
        <end position="130"/>
    </location>
</feature>
<feature type="compositionally biased region" description="Low complexity" evidence="1">
    <location>
        <begin position="48"/>
        <end position="67"/>
    </location>
</feature>
<comment type="caution">
    <text evidence="2">The sequence shown here is derived from an EMBL/GenBank/DDBJ whole genome shotgun (WGS) entry which is preliminary data.</text>
</comment>
<feature type="region of interest" description="Disordered" evidence="1">
    <location>
        <begin position="676"/>
        <end position="749"/>
    </location>
</feature>
<feature type="region of interest" description="Disordered" evidence="1">
    <location>
        <begin position="597"/>
        <end position="647"/>
    </location>
</feature>
<dbReference type="InterPro" id="IPR047252">
    <property type="entry name" value="TP53BP1-like"/>
</dbReference>
<evidence type="ECO:0000256" key="1">
    <source>
        <dbReference type="SAM" id="MobiDB-lite"/>
    </source>
</evidence>
<dbReference type="InterPro" id="IPR025584">
    <property type="entry name" value="Cthe_2159"/>
</dbReference>
<evidence type="ECO:0000313" key="3">
    <source>
        <dbReference type="Proteomes" id="UP001223079"/>
    </source>
</evidence>
<dbReference type="RefSeq" id="WP_307122061.1">
    <property type="nucleotide sequence ID" value="NZ_JAUSTM010000013.1"/>
</dbReference>
<evidence type="ECO:0000313" key="2">
    <source>
        <dbReference type="EMBL" id="MDQ0222887.1"/>
    </source>
</evidence>
<reference evidence="2 3" key="1">
    <citation type="submission" date="2023-07" db="EMBL/GenBank/DDBJ databases">
        <title>Genomic Encyclopedia of Type Strains, Phase IV (KMG-IV): sequencing the most valuable type-strain genomes for metagenomic binning, comparative biology and taxonomic classification.</title>
        <authorList>
            <person name="Goeker M."/>
        </authorList>
    </citation>
    <scope>NUCLEOTIDE SEQUENCE [LARGE SCALE GENOMIC DNA]</scope>
    <source>
        <strain evidence="2 3">DSM 105143</strain>
    </source>
</reference>
<dbReference type="PANTHER" id="PTHR15321">
    <property type="entry name" value="TUMOR SUPPRESSOR P53-BINDING PROTEIN 1"/>
    <property type="match status" value="1"/>
</dbReference>
<dbReference type="Pfam" id="PF14262">
    <property type="entry name" value="Cthe_2159"/>
    <property type="match status" value="1"/>
</dbReference>
<dbReference type="Proteomes" id="UP001223079">
    <property type="component" value="Unassembled WGS sequence"/>
</dbReference>
<name>A0ABT9YSM1_9STRE</name>
<organism evidence="2 3">
    <name type="scientific">Streptococcus moroccensis</name>
    <dbReference type="NCBI Taxonomy" id="1451356"/>
    <lineage>
        <taxon>Bacteria</taxon>
        <taxon>Bacillati</taxon>
        <taxon>Bacillota</taxon>
        <taxon>Bacilli</taxon>
        <taxon>Lactobacillales</taxon>
        <taxon>Streptococcaceae</taxon>
        <taxon>Streptococcus</taxon>
    </lineage>
</organism>
<accession>A0ABT9YSM1</accession>
<feature type="compositionally biased region" description="Low complexity" evidence="1">
    <location>
        <begin position="151"/>
        <end position="171"/>
    </location>
</feature>
<feature type="compositionally biased region" description="Acidic residues" evidence="1">
    <location>
        <begin position="131"/>
        <end position="150"/>
    </location>
</feature>
<feature type="compositionally biased region" description="Polar residues" evidence="1">
    <location>
        <begin position="70"/>
        <end position="104"/>
    </location>
</feature>
<gene>
    <name evidence="2" type="ORF">J2S23_001447</name>
</gene>
<feature type="compositionally biased region" description="Polar residues" evidence="1">
    <location>
        <begin position="685"/>
        <end position="694"/>
    </location>
</feature>
<protein>
    <submittedName>
        <fullName evidence="2">LPXTG-motif cell wall-anchored protein</fullName>
    </submittedName>
</protein>
<feature type="compositionally biased region" description="Low complexity" evidence="1">
    <location>
        <begin position="799"/>
        <end position="812"/>
    </location>
</feature>
<feature type="compositionally biased region" description="Polar residues" evidence="1">
    <location>
        <begin position="772"/>
        <end position="793"/>
    </location>
</feature>
<dbReference type="NCBIfam" id="TIGR01167">
    <property type="entry name" value="LPXTG_anchor"/>
    <property type="match status" value="1"/>
</dbReference>
<keyword evidence="3" id="KW-1185">Reference proteome</keyword>
<dbReference type="PANTHER" id="PTHR15321:SF3">
    <property type="entry name" value="TP53-BINDING PROTEIN 1"/>
    <property type="match status" value="1"/>
</dbReference>
<feature type="region of interest" description="Disordered" evidence="1">
    <location>
        <begin position="48"/>
        <end position="193"/>
    </location>
</feature>
<sequence>MTNAKSFFTKQGQTKGYGSIRTAKWAKGAVATLALGATTVVLGTGQAVSAQESTDATSTTTSSATESVDNETLVTQSSETVETSDNTATNDVSDASETTSDSTLTAEVAAEEITTDTDTVTVETNAAETTATDDSDAETTDATESEEAEVTETTTATEEVQETTASETSTDVSDETETAVSEDASEDDTNGESVATTITFADETVIASSDSSVTIDGTTITINEAGTYQLTGSGSGYTITVADSVTEAVTIELDGVTLDATTITALTDLYITVLSDSSLTSTKTTIETAGALYITSKKNSELSLASSEGHTIKADSVTLDNANLVLTATAKDGIHATTFLDISDSTVTIIAGDDGIQVEDDTDVNSGDVTITDSTVTITSADKGITVSDALTINGNTVLTVTAEDEGLEARLITITDGVVTIDAAEDGINATEWTTKDDADLSNLVDASATIENDVAIVITGGTVTVMAGADGLDSNGDITITGGQVYISQTGSGDSALDYDGTAIITAGTVWAIGNQGMAQGFSTGSSQSYLMANVSGNAGDTITITDESGNVIASSTASVAFGHLVFSTEALTSGSTYTITVSSGATVSVTASQETSTSGFMPGEMGVMTPPEGQMGSFPTDGNMPTPPTDGSTPPEMPSGTPLNVEEATLPEVTSNASTTDFDTSLTTEAELNAEPADVETEATQVSSDANPITEEEDSSVLPAEEIEETTRLPRSPMGHATLPTEYGKISESPATPDPRRKADIGKLPSYDAHVEPAFTYQAGRKPNNHGQSDSKQVVTNAKALSTTASKPKKALTQSSSSLTSLPSTGTEDATEVSTFGMAGLTTAIGAFLFRRKRVHSQE</sequence>